<organism evidence="3 4">
    <name type="scientific">Ichthyophthirius multifiliis</name>
    <name type="common">White spot disease agent</name>
    <name type="synonym">Ich</name>
    <dbReference type="NCBI Taxonomy" id="5932"/>
    <lineage>
        <taxon>Eukaryota</taxon>
        <taxon>Sar</taxon>
        <taxon>Alveolata</taxon>
        <taxon>Ciliophora</taxon>
        <taxon>Intramacronucleata</taxon>
        <taxon>Oligohymenophorea</taxon>
        <taxon>Hymenostomatida</taxon>
        <taxon>Ophryoglenina</taxon>
        <taxon>Ichthyophthirius</taxon>
    </lineage>
</organism>
<dbReference type="InterPro" id="IPR003124">
    <property type="entry name" value="WH2_dom"/>
</dbReference>
<dbReference type="RefSeq" id="XP_004024169.1">
    <property type="nucleotide sequence ID" value="XM_004024120.1"/>
</dbReference>
<dbReference type="PROSITE" id="PS51082">
    <property type="entry name" value="WH2"/>
    <property type="match status" value="1"/>
</dbReference>
<feature type="compositionally biased region" description="Low complexity" evidence="1">
    <location>
        <begin position="19"/>
        <end position="30"/>
    </location>
</feature>
<feature type="domain" description="WH2" evidence="2">
    <location>
        <begin position="50"/>
        <end position="68"/>
    </location>
</feature>
<protein>
    <recommendedName>
        <fullName evidence="2">WH2 domain-containing protein</fullName>
    </recommendedName>
</protein>
<feature type="region of interest" description="Disordered" evidence="1">
    <location>
        <begin position="105"/>
        <end position="133"/>
    </location>
</feature>
<reference evidence="3 4" key="1">
    <citation type="submission" date="2011-07" db="EMBL/GenBank/DDBJ databases">
        <authorList>
            <person name="Coyne R."/>
            <person name="Brami D."/>
            <person name="Johnson J."/>
            <person name="Hostetler J."/>
            <person name="Hannick L."/>
            <person name="Clark T."/>
            <person name="Cassidy-Hanley D."/>
            <person name="Inman J."/>
        </authorList>
    </citation>
    <scope>NUCLEOTIDE SEQUENCE [LARGE SCALE GENOMIC DNA]</scope>
    <source>
        <strain evidence="3 4">G5</strain>
    </source>
</reference>
<evidence type="ECO:0000313" key="4">
    <source>
        <dbReference type="Proteomes" id="UP000008983"/>
    </source>
</evidence>
<dbReference type="EMBL" id="GL984375">
    <property type="protein sequence ID" value="EGR27285.1"/>
    <property type="molecule type" value="Genomic_DNA"/>
</dbReference>
<proteinExistence type="predicted"/>
<keyword evidence="4" id="KW-1185">Reference proteome</keyword>
<evidence type="ECO:0000259" key="2">
    <source>
        <dbReference type="PROSITE" id="PS51082"/>
    </source>
</evidence>
<dbReference type="Proteomes" id="UP000008983">
    <property type="component" value="Unassembled WGS sequence"/>
</dbReference>
<accession>G0R5G3</accession>
<dbReference type="AlphaFoldDB" id="G0R5G3"/>
<dbReference type="GeneID" id="14903348"/>
<evidence type="ECO:0000256" key="1">
    <source>
        <dbReference type="SAM" id="MobiDB-lite"/>
    </source>
</evidence>
<gene>
    <name evidence="3" type="ORF">IMG5_198770</name>
</gene>
<sequence>MTNNGIPIAPTMNIPLPPSISIQPPSSVVNMPPPPPSNIKLQNPTQISSNRGALLDQIKNPGIKLKKTITIEKGGLNATKMLQNTSGKQVQQNPVDILKQQIAIRFAGKNPPSSQKQKQKKNSDSENQDSDDN</sequence>
<name>G0R5G3_ICHMU</name>
<dbReference type="InParanoid" id="G0R5G3"/>
<feature type="region of interest" description="Disordered" evidence="1">
    <location>
        <begin position="1"/>
        <end position="39"/>
    </location>
</feature>
<dbReference type="GO" id="GO:0003779">
    <property type="term" value="F:actin binding"/>
    <property type="evidence" value="ECO:0007669"/>
    <property type="project" value="InterPro"/>
</dbReference>
<evidence type="ECO:0000313" key="3">
    <source>
        <dbReference type="EMBL" id="EGR27285.1"/>
    </source>
</evidence>